<evidence type="ECO:0000256" key="2">
    <source>
        <dbReference type="ARBA" id="ARBA00023315"/>
    </source>
</evidence>
<dbReference type="PANTHER" id="PTHR31625">
    <property type="match status" value="1"/>
</dbReference>
<dbReference type="InterPro" id="IPR023213">
    <property type="entry name" value="CAT-like_dom_sf"/>
</dbReference>
<dbReference type="InterPro" id="IPR051504">
    <property type="entry name" value="Plant_metabolite_acyltrans"/>
</dbReference>
<dbReference type="GeneID" id="31006602"/>
<dbReference type="Pfam" id="PF02458">
    <property type="entry name" value="Transferase"/>
    <property type="match status" value="2"/>
</dbReference>
<dbReference type="AlphaFoldDB" id="A0A225AXP8"/>
<keyword evidence="2" id="KW-0012">Acyltransferase</keyword>
<dbReference type="RefSeq" id="XP_020118388.1">
    <property type="nucleotide sequence ID" value="XM_020269169.1"/>
</dbReference>
<dbReference type="EMBL" id="LFMY01000010">
    <property type="protein sequence ID" value="OKL58267.1"/>
    <property type="molecule type" value="Genomic_DNA"/>
</dbReference>
<evidence type="ECO:0000256" key="1">
    <source>
        <dbReference type="ARBA" id="ARBA00022679"/>
    </source>
</evidence>
<protein>
    <recommendedName>
        <fullName evidence="6">Transferase family protein</fullName>
    </recommendedName>
</protein>
<accession>A0A225AXP8</accession>
<proteinExistence type="predicted"/>
<evidence type="ECO:0008006" key="6">
    <source>
        <dbReference type="Google" id="ProtNLM"/>
    </source>
</evidence>
<comment type="caution">
    <text evidence="4">The sequence shown here is derived from an EMBL/GenBank/DDBJ whole genome shotgun (WGS) entry which is preliminary data.</text>
</comment>
<evidence type="ECO:0000313" key="4">
    <source>
        <dbReference type="EMBL" id="OKL58267.1"/>
    </source>
</evidence>
<keyword evidence="5" id="KW-1185">Reference proteome</keyword>
<dbReference type="Gene3D" id="3.30.559.10">
    <property type="entry name" value="Chloramphenicol acetyltransferase-like domain"/>
    <property type="match status" value="2"/>
</dbReference>
<gene>
    <name evidence="4" type="ORF">UA08_06847</name>
</gene>
<evidence type="ECO:0000256" key="3">
    <source>
        <dbReference type="SAM" id="MobiDB-lite"/>
    </source>
</evidence>
<evidence type="ECO:0000313" key="5">
    <source>
        <dbReference type="Proteomes" id="UP000214365"/>
    </source>
</evidence>
<organism evidence="4 5">
    <name type="scientific">Talaromyces atroroseus</name>
    <dbReference type="NCBI Taxonomy" id="1441469"/>
    <lineage>
        <taxon>Eukaryota</taxon>
        <taxon>Fungi</taxon>
        <taxon>Dikarya</taxon>
        <taxon>Ascomycota</taxon>
        <taxon>Pezizomycotina</taxon>
        <taxon>Eurotiomycetes</taxon>
        <taxon>Eurotiomycetidae</taxon>
        <taxon>Eurotiales</taxon>
        <taxon>Trichocomaceae</taxon>
        <taxon>Talaromyces</taxon>
        <taxon>Talaromyces sect. Trachyspermi</taxon>
    </lineage>
</organism>
<dbReference type="Proteomes" id="UP000214365">
    <property type="component" value="Unassembled WGS sequence"/>
</dbReference>
<dbReference type="OrthoDB" id="444127at2759"/>
<keyword evidence="1" id="KW-0808">Transferase</keyword>
<name>A0A225AXP8_TALAT</name>
<dbReference type="STRING" id="1441469.A0A225AXP8"/>
<reference evidence="4 5" key="1">
    <citation type="submission" date="2015-06" db="EMBL/GenBank/DDBJ databases">
        <title>Talaromyces atroroseus IBT 11181 draft genome.</title>
        <authorList>
            <person name="Rasmussen K.B."/>
            <person name="Rasmussen S."/>
            <person name="Petersen B."/>
            <person name="Sicheritz-Ponten T."/>
            <person name="Mortensen U.H."/>
            <person name="Thrane U."/>
        </authorList>
    </citation>
    <scope>NUCLEOTIDE SEQUENCE [LARGE SCALE GENOMIC DNA]</scope>
    <source>
        <strain evidence="4 5">IBT 11181</strain>
    </source>
</reference>
<dbReference type="GO" id="GO:0016747">
    <property type="term" value="F:acyltransferase activity, transferring groups other than amino-acyl groups"/>
    <property type="evidence" value="ECO:0007669"/>
    <property type="project" value="UniProtKB-ARBA"/>
</dbReference>
<feature type="region of interest" description="Disordered" evidence="3">
    <location>
        <begin position="1"/>
        <end position="22"/>
    </location>
</feature>
<sequence>MANSAMNSHTITETSRVLPTSQTESPISVPLSIFDATCTRFSPTRCIWLFDHHSDTPEQKTLCSRLRTSFISTPDEFPQWAVQLQWSSLNANGNHTERFHRINIVYGSPQDPGVEWKTAYHPSHSSKDFAPLASERASRTTWRGDGFVQSELLSNTALAALHDMKSYKGLPAMTVQITLFRDGGYAVGVKLAHPLGDAQALMVFVQRWAAKSRCLHGDTESPSLMPPPVFNPQLLDSHASGDIDGSANDPRLAAIARELPLHRYNCWESDAPGYLPAFLSTLESSMPPKSFLDTVELSPADTAPWTTWDVSRSVDYVQMHFTGAALDKLRSPALSNHHESPRLSRLDLLLAHVWSAINRARGMAERPDDVFLDFTLGARSRVRPPLPHSWIGSPLFLTNIKRSGSAACEDSVASLASAIRNTIRLFTPEKVGAMLHDAAYEAAPDRLWQCFPGKRHVIVTSWLRLDVDLVDFEGMGMRPRYVHAVMPKVDGLLQVFDSAVDDGGMDIALYLDSEAMEKLLAVLCED</sequence>